<evidence type="ECO:0000313" key="2">
    <source>
        <dbReference type="EMBL" id="MDI1487481.1"/>
    </source>
</evidence>
<gene>
    <name evidence="2" type="ORF">OHK93_006751</name>
</gene>
<protein>
    <submittedName>
        <fullName evidence="2">Uncharacterized protein</fullName>
    </submittedName>
</protein>
<evidence type="ECO:0000256" key="1">
    <source>
        <dbReference type="SAM" id="Phobius"/>
    </source>
</evidence>
<keyword evidence="1" id="KW-0812">Transmembrane</keyword>
<accession>A0AA43QM37</accession>
<organism evidence="2 3">
    <name type="scientific">Ramalina farinacea</name>
    <dbReference type="NCBI Taxonomy" id="258253"/>
    <lineage>
        <taxon>Eukaryota</taxon>
        <taxon>Fungi</taxon>
        <taxon>Dikarya</taxon>
        <taxon>Ascomycota</taxon>
        <taxon>Pezizomycotina</taxon>
        <taxon>Lecanoromycetes</taxon>
        <taxon>OSLEUM clade</taxon>
        <taxon>Lecanoromycetidae</taxon>
        <taxon>Lecanorales</taxon>
        <taxon>Lecanorineae</taxon>
        <taxon>Ramalinaceae</taxon>
        <taxon>Ramalina</taxon>
    </lineage>
</organism>
<dbReference type="Proteomes" id="UP001161017">
    <property type="component" value="Unassembled WGS sequence"/>
</dbReference>
<reference evidence="2" key="1">
    <citation type="journal article" date="2023" name="Genome Biol. Evol.">
        <title>First Whole Genome Sequence and Flow Cytometry Genome Size Data for the Lichen-Forming Fungus Ramalina farinacea (Ascomycota).</title>
        <authorList>
            <person name="Llewellyn T."/>
            <person name="Mian S."/>
            <person name="Hill R."/>
            <person name="Leitch I.J."/>
            <person name="Gaya E."/>
        </authorList>
    </citation>
    <scope>NUCLEOTIDE SEQUENCE</scope>
    <source>
        <strain evidence="2">LIQ254RAFAR</strain>
    </source>
</reference>
<comment type="caution">
    <text evidence="2">The sequence shown here is derived from an EMBL/GenBank/DDBJ whole genome shotgun (WGS) entry which is preliminary data.</text>
</comment>
<sequence length="263" mass="27364">MSPSFPTDDILNYATTRANTAKTNPALHNALTSIRTKGPEALAATKNDPTLNNAITSIRTKAPQAFAAAKNDPTLNHALETLRTRGSDVLAAIKKDPRMYDALETLRTRGSDVLAAAKNDPTITNALATLRTHGPRYLALMKQNPQFQSAVEAIRKHGPDALAYLRRPEVQRVLIAGGLAAGGTALIVQLAGFGLVGIAGGSPAAAFQSLVYKGMTPGGSVFSGLTAMGMKGEMGSLQVGTAVGLGILAAVGTAAFEMERSKL</sequence>
<feature type="transmembrane region" description="Helical" evidence="1">
    <location>
        <begin position="173"/>
        <end position="199"/>
    </location>
</feature>
<dbReference type="InterPro" id="IPR038213">
    <property type="entry name" value="IFI6/IFI27-like_sf"/>
</dbReference>
<keyword evidence="1" id="KW-1133">Transmembrane helix</keyword>
<dbReference type="EMBL" id="JAPUFD010000005">
    <property type="protein sequence ID" value="MDI1487481.1"/>
    <property type="molecule type" value="Genomic_DNA"/>
</dbReference>
<keyword evidence="1" id="KW-0472">Membrane</keyword>
<evidence type="ECO:0000313" key="3">
    <source>
        <dbReference type="Proteomes" id="UP001161017"/>
    </source>
</evidence>
<dbReference type="Gene3D" id="6.10.110.10">
    <property type="match status" value="1"/>
</dbReference>
<feature type="transmembrane region" description="Helical" evidence="1">
    <location>
        <begin position="237"/>
        <end position="256"/>
    </location>
</feature>
<name>A0AA43QM37_9LECA</name>
<keyword evidence="3" id="KW-1185">Reference proteome</keyword>
<dbReference type="AlphaFoldDB" id="A0AA43QM37"/>
<proteinExistence type="predicted"/>